<feature type="region of interest" description="Disordered" evidence="1">
    <location>
        <begin position="226"/>
        <end position="271"/>
    </location>
</feature>
<name>A0A6G1HUP1_9PEZI</name>
<reference evidence="2" key="1">
    <citation type="journal article" date="2020" name="Stud. Mycol.">
        <title>101 Dothideomycetes genomes: a test case for predicting lifestyles and emergence of pathogens.</title>
        <authorList>
            <person name="Haridas S."/>
            <person name="Albert R."/>
            <person name="Binder M."/>
            <person name="Bloem J."/>
            <person name="Labutti K."/>
            <person name="Salamov A."/>
            <person name="Andreopoulos B."/>
            <person name="Baker S."/>
            <person name="Barry K."/>
            <person name="Bills G."/>
            <person name="Bluhm B."/>
            <person name="Cannon C."/>
            <person name="Castanera R."/>
            <person name="Culley D."/>
            <person name="Daum C."/>
            <person name="Ezra D."/>
            <person name="Gonzalez J."/>
            <person name="Henrissat B."/>
            <person name="Kuo A."/>
            <person name="Liang C."/>
            <person name="Lipzen A."/>
            <person name="Lutzoni F."/>
            <person name="Magnuson J."/>
            <person name="Mondo S."/>
            <person name="Nolan M."/>
            <person name="Ohm R."/>
            <person name="Pangilinan J."/>
            <person name="Park H.-J."/>
            <person name="Ramirez L."/>
            <person name="Alfaro M."/>
            <person name="Sun H."/>
            <person name="Tritt A."/>
            <person name="Yoshinaga Y."/>
            <person name="Zwiers L.-H."/>
            <person name="Turgeon B."/>
            <person name="Goodwin S."/>
            <person name="Spatafora J."/>
            <person name="Crous P."/>
            <person name="Grigoriev I."/>
        </authorList>
    </citation>
    <scope>NUCLEOTIDE SEQUENCE</scope>
    <source>
        <strain evidence="2">CBS 262.69</strain>
    </source>
</reference>
<dbReference type="AlphaFoldDB" id="A0A6G1HUP1"/>
<evidence type="ECO:0000256" key="1">
    <source>
        <dbReference type="SAM" id="MobiDB-lite"/>
    </source>
</evidence>
<keyword evidence="3" id="KW-1185">Reference proteome</keyword>
<gene>
    <name evidence="2" type="ORF">EJ06DRAFT_549252</name>
</gene>
<feature type="compositionally biased region" description="Acidic residues" evidence="1">
    <location>
        <begin position="226"/>
        <end position="254"/>
    </location>
</feature>
<protein>
    <submittedName>
        <fullName evidence="2">Uncharacterized protein</fullName>
    </submittedName>
</protein>
<sequence length="271" mass="31825">MSLLLQKPDLVILTHASDWPAWDDQLHLFLTSHNSWPVITTRGFRPGMDLWRSESENRHDAYLDAISTRPAGTTAKELRAETVAKGEKALEFMLATISPLSRRLVVRWAYSPTRLYGVLRDMYGWVKGERGGEMWRAVYEAHKAAYLREDFEEWALRWLVLEQWGLECDVPVKGMWRDFARVMDTHEPRWRVQAAEEVVDIDEGDEVREVVRHFVRWMYFEKGGEEEEEEEEVVVEEVGVEVEEEEEEEEEEEFSSLGSADVKQEEEEEEE</sequence>
<accession>A0A6G1HUP1</accession>
<organism evidence="2 3">
    <name type="scientific">Trichodelitschia bisporula</name>
    <dbReference type="NCBI Taxonomy" id="703511"/>
    <lineage>
        <taxon>Eukaryota</taxon>
        <taxon>Fungi</taxon>
        <taxon>Dikarya</taxon>
        <taxon>Ascomycota</taxon>
        <taxon>Pezizomycotina</taxon>
        <taxon>Dothideomycetes</taxon>
        <taxon>Dothideomycetes incertae sedis</taxon>
        <taxon>Phaeotrichales</taxon>
        <taxon>Phaeotrichaceae</taxon>
        <taxon>Trichodelitschia</taxon>
    </lineage>
</organism>
<evidence type="ECO:0000313" key="2">
    <source>
        <dbReference type="EMBL" id="KAF2399783.1"/>
    </source>
</evidence>
<dbReference type="Proteomes" id="UP000799640">
    <property type="component" value="Unassembled WGS sequence"/>
</dbReference>
<proteinExistence type="predicted"/>
<evidence type="ECO:0000313" key="3">
    <source>
        <dbReference type="Proteomes" id="UP000799640"/>
    </source>
</evidence>
<dbReference type="EMBL" id="ML996696">
    <property type="protein sequence ID" value="KAF2399783.1"/>
    <property type="molecule type" value="Genomic_DNA"/>
</dbReference>